<evidence type="ECO:0000256" key="3">
    <source>
        <dbReference type="ARBA" id="ARBA00022617"/>
    </source>
</evidence>
<evidence type="ECO:0000256" key="2">
    <source>
        <dbReference type="ARBA" id="ARBA00022559"/>
    </source>
</evidence>
<feature type="transmembrane region" description="Helical" evidence="8">
    <location>
        <begin position="20"/>
        <end position="39"/>
    </location>
</feature>
<protein>
    <recommendedName>
        <fullName evidence="7">Catalase-related peroxidase</fullName>
        <ecNumber evidence="7">1.11.1.-</ecNumber>
    </recommendedName>
</protein>
<dbReference type="InterPro" id="IPR024168">
    <property type="entry name" value="Catalase_SrpA-type_pred"/>
</dbReference>
<comment type="function">
    <text evidence="7">Has an organic peroxide-dependent peroxidase activity.</text>
</comment>
<dbReference type="CDD" id="cd08153">
    <property type="entry name" value="srpA_like"/>
    <property type="match status" value="1"/>
</dbReference>
<evidence type="ECO:0000256" key="4">
    <source>
        <dbReference type="ARBA" id="ARBA00022723"/>
    </source>
</evidence>
<evidence type="ECO:0000256" key="7">
    <source>
        <dbReference type="PIRNR" id="PIRNR000296"/>
    </source>
</evidence>
<dbReference type="Gene3D" id="2.40.180.10">
    <property type="entry name" value="Catalase core domain"/>
    <property type="match status" value="1"/>
</dbReference>
<dbReference type="RefSeq" id="WP_259400125.1">
    <property type="nucleotide sequence ID" value="NZ_JBJDOT010000030.1"/>
</dbReference>
<accession>A0ABW8L187</accession>
<reference evidence="10 11" key="1">
    <citation type="submission" date="2024-11" db="EMBL/GenBank/DDBJ databases">
        <title>The Natural Products Discovery Center: Release of the First 8490 Sequenced Strains for Exploring Actinobacteria Biosynthetic Diversity.</title>
        <authorList>
            <person name="Kalkreuter E."/>
            <person name="Kautsar S.A."/>
            <person name="Yang D."/>
            <person name="Bader C.D."/>
            <person name="Teijaro C.N."/>
            <person name="Fluegel L."/>
            <person name="Davis C.M."/>
            <person name="Simpson J.R."/>
            <person name="Lauterbach L."/>
            <person name="Steele A.D."/>
            <person name="Gui C."/>
            <person name="Meng S."/>
            <person name="Li G."/>
            <person name="Viehrig K."/>
            <person name="Ye F."/>
            <person name="Su P."/>
            <person name="Kiefer A.F."/>
            <person name="Nichols A."/>
            <person name="Cepeda A.J."/>
            <person name="Yan W."/>
            <person name="Fan B."/>
            <person name="Jiang Y."/>
            <person name="Adhikari A."/>
            <person name="Zheng C.-J."/>
            <person name="Schuster L."/>
            <person name="Cowan T.M."/>
            <person name="Smanski M.J."/>
            <person name="Chevrette M.G."/>
            <person name="De Carvalho L.P.S."/>
            <person name="Shen B."/>
        </authorList>
    </citation>
    <scope>NUCLEOTIDE SEQUENCE [LARGE SCALE GENOMIC DNA]</scope>
    <source>
        <strain evidence="10 11">NPDC078403</strain>
    </source>
</reference>
<comment type="caution">
    <text evidence="10">The sequence shown here is derived from an EMBL/GenBank/DDBJ whole genome shotgun (WGS) entry which is preliminary data.</text>
</comment>
<comment type="similarity">
    <text evidence="1 7">Belongs to the catalase family.</text>
</comment>
<evidence type="ECO:0000256" key="1">
    <source>
        <dbReference type="ARBA" id="ARBA00005329"/>
    </source>
</evidence>
<gene>
    <name evidence="10" type="ORF">ACI2JU_18250</name>
</gene>
<dbReference type="PANTHER" id="PTHR11465">
    <property type="entry name" value="CATALASE"/>
    <property type="match status" value="1"/>
</dbReference>
<evidence type="ECO:0000259" key="9">
    <source>
        <dbReference type="SMART" id="SM01060"/>
    </source>
</evidence>
<evidence type="ECO:0000256" key="5">
    <source>
        <dbReference type="ARBA" id="ARBA00023002"/>
    </source>
</evidence>
<dbReference type="PROSITE" id="PS51402">
    <property type="entry name" value="CATALASE_3"/>
    <property type="match status" value="1"/>
</dbReference>
<evidence type="ECO:0000313" key="10">
    <source>
        <dbReference type="EMBL" id="MFK3865799.1"/>
    </source>
</evidence>
<keyword evidence="8" id="KW-1133">Transmembrane helix</keyword>
<dbReference type="PIRSF" id="PIRSF000296">
    <property type="entry name" value="SrpA"/>
    <property type="match status" value="1"/>
</dbReference>
<keyword evidence="6 7" id="KW-0408">Iron</keyword>
<dbReference type="PANTHER" id="PTHR11465:SF9">
    <property type="entry name" value="CATALASE"/>
    <property type="match status" value="1"/>
</dbReference>
<keyword evidence="11" id="KW-1185">Reference proteome</keyword>
<keyword evidence="8" id="KW-0812">Transmembrane</keyword>
<comment type="cofactor">
    <cofactor evidence="7">
        <name>heme</name>
        <dbReference type="ChEBI" id="CHEBI:30413"/>
    </cofactor>
</comment>
<dbReference type="Proteomes" id="UP001620262">
    <property type="component" value="Unassembled WGS sequence"/>
</dbReference>
<name>A0ABW8L187_9GAMM</name>
<proteinExistence type="inferred from homology"/>
<keyword evidence="4 7" id="KW-0479">Metal-binding</keyword>
<dbReference type="GO" id="GO:0004601">
    <property type="term" value="F:peroxidase activity"/>
    <property type="evidence" value="ECO:0007669"/>
    <property type="project" value="UniProtKB-KW"/>
</dbReference>
<evidence type="ECO:0000313" key="11">
    <source>
        <dbReference type="Proteomes" id="UP001620262"/>
    </source>
</evidence>
<keyword evidence="5 7" id="KW-0560">Oxidoreductase</keyword>
<dbReference type="Pfam" id="PF00199">
    <property type="entry name" value="Catalase"/>
    <property type="match status" value="1"/>
</dbReference>
<dbReference type="EC" id="1.11.1.-" evidence="7"/>
<dbReference type="InterPro" id="IPR018028">
    <property type="entry name" value="Catalase"/>
</dbReference>
<dbReference type="SUPFAM" id="SSF56634">
    <property type="entry name" value="Heme-dependent catalase-like"/>
    <property type="match status" value="1"/>
</dbReference>
<evidence type="ECO:0000256" key="8">
    <source>
        <dbReference type="SAM" id="Phobius"/>
    </source>
</evidence>
<dbReference type="Gene3D" id="1.20.1280.120">
    <property type="match status" value="1"/>
</dbReference>
<dbReference type="EMBL" id="JBJDOT010000030">
    <property type="protein sequence ID" value="MFK3865799.1"/>
    <property type="molecule type" value="Genomic_DNA"/>
</dbReference>
<dbReference type="InterPro" id="IPR011614">
    <property type="entry name" value="Catalase_core"/>
</dbReference>
<sequence length="358" mass="38879">MTKVKRSRLGMPAILYRGSLLLGSMAVFATATLYFAGAFNRDAVTAQKFVDLQQGDTPHAGFRRAHAKGMCITGNFESTGALSSYSVAEVFKKGSTPFYGRFSIAGNNPTAPDLKAPVRSLAFAVNSGTVDEWRVAMNTPPVMAVATPEAFFQQLQALSPDPITKQRDPEKITAFFKAHPESKAFNDWKADYVPANSFAAERYHSINAFYLHNELGDKQAVRWVARPHKATNNAALLDTSSANALQQELASRLDQNAVKFDLIFTLAASNDDENNPTIPWPSDRQTINAGTLSIVSWHNQENAACGDANFDPLVLPQGMSATADPILRARGAAYAQSYRRRAKETLLGAKVSATNGGE</sequence>
<keyword evidence="2 7" id="KW-0575">Peroxidase</keyword>
<organism evidence="10 11">
    <name type="scientific">Pseudoalteromonas rhizosphaerae</name>
    <dbReference type="NCBI Taxonomy" id="2518973"/>
    <lineage>
        <taxon>Bacteria</taxon>
        <taxon>Pseudomonadati</taxon>
        <taxon>Pseudomonadota</taxon>
        <taxon>Gammaproteobacteria</taxon>
        <taxon>Alteromonadales</taxon>
        <taxon>Pseudoalteromonadaceae</taxon>
        <taxon>Pseudoalteromonas</taxon>
    </lineage>
</organism>
<keyword evidence="3 7" id="KW-0349">Heme</keyword>
<keyword evidence="8" id="KW-0472">Membrane</keyword>
<dbReference type="InterPro" id="IPR020835">
    <property type="entry name" value="Catalase_sf"/>
</dbReference>
<dbReference type="SMART" id="SM01060">
    <property type="entry name" value="Catalase"/>
    <property type="match status" value="1"/>
</dbReference>
<feature type="domain" description="Catalase core" evidence="9">
    <location>
        <begin position="25"/>
        <end position="358"/>
    </location>
</feature>
<evidence type="ECO:0000256" key="6">
    <source>
        <dbReference type="ARBA" id="ARBA00023004"/>
    </source>
</evidence>